<organism evidence="1 2">
    <name type="scientific">Komagataeibacter medellinensis</name>
    <dbReference type="NCBI Taxonomy" id="1177712"/>
    <lineage>
        <taxon>Bacteria</taxon>
        <taxon>Pseudomonadati</taxon>
        <taxon>Pseudomonadota</taxon>
        <taxon>Alphaproteobacteria</taxon>
        <taxon>Acetobacterales</taxon>
        <taxon>Acetobacteraceae</taxon>
        <taxon>Komagataeibacter</taxon>
    </lineage>
</organism>
<accession>A0ABQ6VR04</accession>
<dbReference type="EMBL" id="QYAZ01000004">
    <property type="protein sequence ID" value="KAB8122211.1"/>
    <property type="molecule type" value="Genomic_DNA"/>
</dbReference>
<keyword evidence="1" id="KW-0614">Plasmid</keyword>
<geneLocation type="plasmid" evidence="1">
    <name>pKM01</name>
</geneLocation>
<sequence length="207" mass="23169">MDYLKNLNDIRDRMKAQTTSNADLYKEYLKSAVQFWGEYSYGTSNSAKEAFENELGKTNFRKGTPSITFISRALIRSSDFDNAQIPSEIRRVFKNTGITDERSLHLFLANISKMSWAAIKAQYCAAPKVNDDPKAIFAQNLAKWEAAPLMATPLDNKNVPASMAEDVALCVTMMNKKTGKLDILHVYATGNDNIVDALSTKQKRKVA</sequence>
<name>A0ABQ6VR04_9PROT</name>
<comment type="caution">
    <text evidence="1">The sequence shown here is derived from an EMBL/GenBank/DDBJ whole genome shotgun (WGS) entry which is preliminary data.</text>
</comment>
<evidence type="ECO:0000313" key="2">
    <source>
        <dbReference type="Proteomes" id="UP000427842"/>
    </source>
</evidence>
<dbReference type="RefSeq" id="WP_153467078.1">
    <property type="nucleotide sequence ID" value="NZ_CM018730.1"/>
</dbReference>
<protein>
    <submittedName>
        <fullName evidence="1">Uncharacterized protein</fullName>
    </submittedName>
</protein>
<keyword evidence="2" id="KW-1185">Reference proteome</keyword>
<dbReference type="Proteomes" id="UP000427842">
    <property type="component" value="Unassembled WGS sequence"/>
</dbReference>
<reference evidence="1 2" key="1">
    <citation type="submission" date="2018-09" db="EMBL/GenBank/DDBJ databases">
        <title>Genome sequence and characterization of the bcs clusters for the production of nanocellulose from the low pH resistant strain Komagataeibacter medellinensis ID13488.</title>
        <authorList>
            <person name="Hernandez-Arriaga A.M."/>
            <person name="Del Cerro C."/>
            <person name="Urbina L."/>
            <person name="Eceiza A."/>
            <person name="Retegi A."/>
            <person name="Prieto M.A."/>
        </authorList>
    </citation>
    <scope>NUCLEOTIDE SEQUENCE [LARGE SCALE GENOMIC DNA]</scope>
    <source>
        <strain evidence="1 2">ID13488</strain>
        <plasmid evidence="1">pKM01</plasmid>
    </source>
</reference>
<gene>
    <name evidence="1" type="ORF">D3W54_16000</name>
</gene>
<evidence type="ECO:0000313" key="1">
    <source>
        <dbReference type="EMBL" id="KAB8122211.1"/>
    </source>
</evidence>
<proteinExistence type="predicted"/>